<name>A0A2T7NG17_POMCA</name>
<evidence type="ECO:0000313" key="6">
    <source>
        <dbReference type="EMBL" id="PVD20119.1"/>
    </source>
</evidence>
<evidence type="ECO:0000256" key="1">
    <source>
        <dbReference type="ARBA" id="ARBA00022999"/>
    </source>
</evidence>
<dbReference type="Proteomes" id="UP000245119">
    <property type="component" value="Linkage Group LG13"/>
</dbReference>
<dbReference type="PANTHER" id="PTHR10337">
    <property type="entry name" value="SHC TRANSFORMING PROTEIN"/>
    <property type="match status" value="1"/>
</dbReference>
<dbReference type="PANTHER" id="PTHR10337:SF11">
    <property type="entry name" value="DSHC PROTEIN"/>
    <property type="match status" value="1"/>
</dbReference>
<reference evidence="6 7" key="1">
    <citation type="submission" date="2018-04" db="EMBL/GenBank/DDBJ databases">
        <title>The genome of golden apple snail Pomacea canaliculata provides insight into stress tolerance and invasive adaptation.</title>
        <authorList>
            <person name="Liu C."/>
            <person name="Liu B."/>
            <person name="Ren Y."/>
            <person name="Zhang Y."/>
            <person name="Wang H."/>
            <person name="Li S."/>
            <person name="Jiang F."/>
            <person name="Yin L."/>
            <person name="Zhang G."/>
            <person name="Qian W."/>
            <person name="Fan W."/>
        </authorList>
    </citation>
    <scope>NUCLEOTIDE SEQUENCE [LARGE SCALE GENOMIC DNA]</scope>
    <source>
        <strain evidence="6">SZHN2017</strain>
        <tissue evidence="6">Muscle</tissue>
    </source>
</reference>
<dbReference type="InterPro" id="IPR000980">
    <property type="entry name" value="SH2"/>
</dbReference>
<dbReference type="GO" id="GO:0005886">
    <property type="term" value="C:plasma membrane"/>
    <property type="evidence" value="ECO:0007669"/>
    <property type="project" value="TreeGrafter"/>
</dbReference>
<evidence type="ECO:0000259" key="5">
    <source>
        <dbReference type="PROSITE" id="PS50001"/>
    </source>
</evidence>
<dbReference type="InterPro" id="IPR036860">
    <property type="entry name" value="SH2_dom_sf"/>
</dbReference>
<organism evidence="6 7">
    <name type="scientific">Pomacea canaliculata</name>
    <name type="common">Golden apple snail</name>
    <dbReference type="NCBI Taxonomy" id="400727"/>
    <lineage>
        <taxon>Eukaryota</taxon>
        <taxon>Metazoa</taxon>
        <taxon>Spiralia</taxon>
        <taxon>Lophotrochozoa</taxon>
        <taxon>Mollusca</taxon>
        <taxon>Gastropoda</taxon>
        <taxon>Caenogastropoda</taxon>
        <taxon>Architaenioglossa</taxon>
        <taxon>Ampullarioidea</taxon>
        <taxon>Ampullariidae</taxon>
        <taxon>Pomacea</taxon>
    </lineage>
</organism>
<dbReference type="GO" id="GO:0007169">
    <property type="term" value="P:cell surface receptor protein tyrosine kinase signaling pathway"/>
    <property type="evidence" value="ECO:0007669"/>
    <property type="project" value="TreeGrafter"/>
</dbReference>
<dbReference type="Gene3D" id="2.30.29.30">
    <property type="entry name" value="Pleckstrin-homology domain (PH domain)/Phosphotyrosine-binding domain (PTB)"/>
    <property type="match status" value="1"/>
</dbReference>
<dbReference type="EMBL" id="PZQS01000013">
    <property type="protein sequence ID" value="PVD20119.1"/>
    <property type="molecule type" value="Genomic_DNA"/>
</dbReference>
<dbReference type="PROSITE" id="PS50001">
    <property type="entry name" value="SH2"/>
    <property type="match status" value="1"/>
</dbReference>
<dbReference type="CDD" id="cd01209">
    <property type="entry name" value="PTB_Shc"/>
    <property type="match status" value="1"/>
</dbReference>
<dbReference type="Pfam" id="PF00017">
    <property type="entry name" value="SH2"/>
    <property type="match status" value="1"/>
</dbReference>
<dbReference type="InterPro" id="IPR051235">
    <property type="entry name" value="CEP152/SHC-Transforming"/>
</dbReference>
<dbReference type="STRING" id="400727.A0A2T7NG17"/>
<dbReference type="SUPFAM" id="SSF50729">
    <property type="entry name" value="PH domain-like"/>
    <property type="match status" value="1"/>
</dbReference>
<evidence type="ECO:0008006" key="8">
    <source>
        <dbReference type="Google" id="ProtNLM"/>
    </source>
</evidence>
<dbReference type="OrthoDB" id="9938362at2759"/>
<feature type="region of interest" description="Disordered" evidence="3">
    <location>
        <begin position="328"/>
        <end position="373"/>
    </location>
</feature>
<dbReference type="GO" id="GO:0030971">
    <property type="term" value="F:receptor tyrosine kinase binding"/>
    <property type="evidence" value="ECO:0007669"/>
    <property type="project" value="TreeGrafter"/>
</dbReference>
<dbReference type="GO" id="GO:0035556">
    <property type="term" value="P:intracellular signal transduction"/>
    <property type="evidence" value="ECO:0007669"/>
    <property type="project" value="InterPro"/>
</dbReference>
<keyword evidence="1 2" id="KW-0727">SH2 domain</keyword>
<dbReference type="SMART" id="SM00462">
    <property type="entry name" value="PTB"/>
    <property type="match status" value="1"/>
</dbReference>
<dbReference type="SMART" id="SM00252">
    <property type="entry name" value="SH2"/>
    <property type="match status" value="1"/>
</dbReference>
<feature type="compositionally biased region" description="Basic and acidic residues" evidence="3">
    <location>
        <begin position="351"/>
        <end position="360"/>
    </location>
</feature>
<dbReference type="FunFam" id="2.30.29.30:FF:000377">
    <property type="entry name" value="Shc transforming protein"/>
    <property type="match status" value="1"/>
</dbReference>
<accession>A0A2T7NG17</accession>
<feature type="region of interest" description="Disordered" evidence="3">
    <location>
        <begin position="254"/>
        <end position="290"/>
    </location>
</feature>
<dbReference type="SUPFAM" id="SSF55550">
    <property type="entry name" value="SH2 domain"/>
    <property type="match status" value="1"/>
</dbReference>
<feature type="domain" description="SH2" evidence="5">
    <location>
        <begin position="447"/>
        <end position="512"/>
    </location>
</feature>
<proteinExistence type="predicted"/>
<evidence type="ECO:0000256" key="2">
    <source>
        <dbReference type="PROSITE-ProRule" id="PRU00191"/>
    </source>
</evidence>
<keyword evidence="7" id="KW-1185">Reference proteome</keyword>
<dbReference type="InterPro" id="IPR006020">
    <property type="entry name" value="PTB/PI_dom"/>
</dbReference>
<dbReference type="AlphaFoldDB" id="A0A2T7NG17"/>
<evidence type="ECO:0000256" key="3">
    <source>
        <dbReference type="SAM" id="MobiDB-lite"/>
    </source>
</evidence>
<dbReference type="InterPro" id="IPR011993">
    <property type="entry name" value="PH-like_dom_sf"/>
</dbReference>
<sequence>MSGILLKHLLEKCSFRCHGYSSLHVKKESDMSRAAIMDRMKKKKMGQTAEWSRNGSFLNKPEVGWLHPDNQLTPDAGICYGVRYIGCIEVKESMKTLDFETRTTVAREAINRVAEAGGLKTASKRRKVDRKVSRMLGDNPHMHYAGANVNLTISTESISLMVMETGEIIADHPMHVVSFASGGDASTLDFVSYVAKDPGLGRACHVLECGGGLAEDVVTTIGQAFELRFKQYLKLQPQTVQLSDRHENNAFESENWGEDEEYYNDRPGACPPSPGAEDGAPPIPPIPEYRSPCNLPAGTYALVKENGADSESIDKIVDLIDFSEESQTYDNRSARGSGSEDKSPDAVNLYDNRKNLRGSDSKSPSANGFGSDPYGVDALKTSLGDLQFPDGDGKAGVTEKSMKSAHDVAASGAVIAGDACADAGEIDLRVNPVVNGQGPAAPVFEEWYHGKLSRKQTEKLLELDGDFLVRESSNSSNQFVLSGKQNGSIKHLLLVDPEGIPKVCSIIPANVE</sequence>
<protein>
    <recommendedName>
        <fullName evidence="8">SHC-transforming protein 1</fullName>
    </recommendedName>
</protein>
<feature type="domain" description="PID" evidence="4">
    <location>
        <begin position="77"/>
        <end position="245"/>
    </location>
</feature>
<dbReference type="Pfam" id="PF00640">
    <property type="entry name" value="PID"/>
    <property type="match status" value="1"/>
</dbReference>
<comment type="caution">
    <text evidence="6">The sequence shown here is derived from an EMBL/GenBank/DDBJ whole genome shotgun (WGS) entry which is preliminary data.</text>
</comment>
<evidence type="ECO:0000313" key="7">
    <source>
        <dbReference type="Proteomes" id="UP000245119"/>
    </source>
</evidence>
<dbReference type="PROSITE" id="PS01179">
    <property type="entry name" value="PID"/>
    <property type="match status" value="1"/>
</dbReference>
<dbReference type="PRINTS" id="PR00629">
    <property type="entry name" value="SHCPIDOMAIN"/>
</dbReference>
<gene>
    <name evidence="6" type="ORF">C0Q70_20613</name>
</gene>
<evidence type="ECO:0000259" key="4">
    <source>
        <dbReference type="PROSITE" id="PS01179"/>
    </source>
</evidence>
<dbReference type="Gene3D" id="3.30.505.10">
    <property type="entry name" value="SH2 domain"/>
    <property type="match status" value="1"/>
</dbReference>
<dbReference type="InterPro" id="IPR006019">
    <property type="entry name" value="PID_Shc-like"/>
</dbReference>